<gene>
    <name evidence="2" type="ORF">UFOPK3605_00471</name>
    <name evidence="3" type="ORF">UFOPK3897_00292</name>
    <name evidence="4" type="ORF">UFOPK4121_00743</name>
</gene>
<reference evidence="2" key="1">
    <citation type="submission" date="2020-05" db="EMBL/GenBank/DDBJ databases">
        <authorList>
            <person name="Chiriac C."/>
            <person name="Salcher M."/>
            <person name="Ghai R."/>
            <person name="Kavagutti S V."/>
        </authorList>
    </citation>
    <scope>NUCLEOTIDE SEQUENCE</scope>
</reference>
<sequence length="191" mass="22071">MSDPVRSRRGGAPPTANEPKPAPTLEECLLDLQDLIEHARSMPMSASVLVSRDDVLGIIDEAMRGLPEEIQRARWLIKERDQFLVEARRDANLIIESARAQAERMVERIEIVREARRIADQMVFDAESDARRLRNEAEDYVAGQLLKFEETLEDILAVTRRGRSRFAIQKEVEEEVEEDQDFFDQDYLDDE</sequence>
<dbReference type="EMBL" id="CAFBPQ010000018">
    <property type="protein sequence ID" value="CAB5022292.1"/>
    <property type="molecule type" value="Genomic_DNA"/>
</dbReference>
<evidence type="ECO:0000256" key="1">
    <source>
        <dbReference type="SAM" id="MobiDB-lite"/>
    </source>
</evidence>
<organism evidence="2">
    <name type="scientific">freshwater metagenome</name>
    <dbReference type="NCBI Taxonomy" id="449393"/>
    <lineage>
        <taxon>unclassified sequences</taxon>
        <taxon>metagenomes</taxon>
        <taxon>ecological metagenomes</taxon>
    </lineage>
</organism>
<proteinExistence type="predicted"/>
<evidence type="ECO:0000313" key="4">
    <source>
        <dbReference type="EMBL" id="CAB5022292.1"/>
    </source>
</evidence>
<dbReference type="AlphaFoldDB" id="A0A6J7G9Q6"/>
<dbReference type="EMBL" id="CAFBOF010000003">
    <property type="protein sequence ID" value="CAB4969623.1"/>
    <property type="molecule type" value="Genomic_DNA"/>
</dbReference>
<dbReference type="EMBL" id="CAFBMM010000013">
    <property type="protein sequence ID" value="CAB4900813.1"/>
    <property type="molecule type" value="Genomic_DNA"/>
</dbReference>
<evidence type="ECO:0000313" key="2">
    <source>
        <dbReference type="EMBL" id="CAB4900813.1"/>
    </source>
</evidence>
<evidence type="ECO:0000313" key="3">
    <source>
        <dbReference type="EMBL" id="CAB4969623.1"/>
    </source>
</evidence>
<feature type="region of interest" description="Disordered" evidence="1">
    <location>
        <begin position="1"/>
        <end position="23"/>
    </location>
</feature>
<accession>A0A6J7G9Q6</accession>
<protein>
    <submittedName>
        <fullName evidence="2">Unannotated protein</fullName>
    </submittedName>
</protein>
<name>A0A6J7G9Q6_9ZZZZ</name>